<dbReference type="GO" id="GO:0006527">
    <property type="term" value="P:L-arginine catabolic process"/>
    <property type="evidence" value="ECO:0007669"/>
    <property type="project" value="InterPro"/>
</dbReference>
<accession>A0AAV3SKM8</accession>
<sequence length="156" mass="16111">MQIRIVTGTGTGPTPIAAYDAALAAAGVHNYNITTVSSVIPDDSTLEIVDSAPDLGPVGERLTVVEARATSGVGESGAAAGLGWTTTESDRGLFYEATGTDPERVREGVAAGLDSGRALREWTFTDERIVTEHVEGNDGSFATALVLGIYGDSEPI</sequence>
<comment type="cofactor">
    <cofactor evidence="1">
        <name>pyruvate</name>
        <dbReference type="ChEBI" id="CHEBI:15361"/>
    </cofactor>
</comment>
<reference evidence="8" key="3">
    <citation type="submission" date="2023-12" db="EMBL/GenBank/DDBJ databases">
        <authorList>
            <person name="Sun Q."/>
            <person name="Inoue M."/>
        </authorList>
    </citation>
    <scope>NUCLEOTIDE SEQUENCE</scope>
    <source>
        <strain evidence="8">JCM 12289</strain>
    </source>
</reference>
<dbReference type="Proteomes" id="UP001500962">
    <property type="component" value="Unassembled WGS sequence"/>
</dbReference>
<dbReference type="EMBL" id="CP095005">
    <property type="protein sequence ID" value="UOO95358.1"/>
    <property type="molecule type" value="Genomic_DNA"/>
</dbReference>
<evidence type="ECO:0000313" key="9">
    <source>
        <dbReference type="EMBL" id="UOO95358.1"/>
    </source>
</evidence>
<dbReference type="SUPFAM" id="SSF56271">
    <property type="entry name" value="Pyruvoyl-dependent histidine and arginine decarboxylases"/>
    <property type="match status" value="1"/>
</dbReference>
<organism evidence="8 11">
    <name type="scientific">Halococcus dombrowskii</name>
    <dbReference type="NCBI Taxonomy" id="179637"/>
    <lineage>
        <taxon>Archaea</taxon>
        <taxon>Methanobacteriati</taxon>
        <taxon>Methanobacteriota</taxon>
        <taxon>Stenosarchaea group</taxon>
        <taxon>Halobacteria</taxon>
        <taxon>Halobacteriales</taxon>
        <taxon>Halococcaceae</taxon>
        <taxon>Halococcus</taxon>
    </lineage>
</organism>
<dbReference type="KEGG" id="hdo:MUK72_01275"/>
<evidence type="ECO:0000256" key="6">
    <source>
        <dbReference type="ARBA" id="ARBA00023317"/>
    </source>
</evidence>
<reference evidence="9" key="2">
    <citation type="submission" date="2022-04" db="EMBL/GenBank/DDBJ databases">
        <title>Sequencing and genomic assembly of Halococcus dombrowskii.</title>
        <authorList>
            <person name="Lim S.W."/>
            <person name="MacLea K.S."/>
        </authorList>
    </citation>
    <scope>NUCLEOTIDE SEQUENCE</scope>
    <source>
        <strain evidence="9">H4</strain>
    </source>
</reference>
<reference evidence="8" key="1">
    <citation type="journal article" date="2014" name="Int. J. Syst. Evol. Microbiol.">
        <title>Complete genome sequence of Corynebacterium casei LMG S-19264T (=DSM 44701T), isolated from a smear-ripened cheese.</title>
        <authorList>
            <consortium name="US DOE Joint Genome Institute (JGI-PGF)"/>
            <person name="Walter F."/>
            <person name="Albersmeier A."/>
            <person name="Kalinowski J."/>
            <person name="Ruckert C."/>
        </authorList>
    </citation>
    <scope>NUCLEOTIDE SEQUENCE</scope>
    <source>
        <strain evidence="8">JCM 12289</strain>
    </source>
</reference>
<keyword evidence="10" id="KW-1185">Reference proteome</keyword>
<dbReference type="InterPro" id="IPR016104">
    <property type="entry name" value="Pyr-dep_his/arg-deCO2ase"/>
</dbReference>
<dbReference type="SFLD" id="SFLDG01170">
    <property type="entry name" value="Pyruvoyl-dependent_arginine_de"/>
    <property type="match status" value="1"/>
</dbReference>
<name>A0AAV3SKM8_HALDO</name>
<evidence type="ECO:0000256" key="2">
    <source>
        <dbReference type="ARBA" id="ARBA00007412"/>
    </source>
</evidence>
<evidence type="ECO:0000256" key="5">
    <source>
        <dbReference type="ARBA" id="ARBA00023239"/>
    </source>
</evidence>
<dbReference type="InterPro" id="IPR002724">
    <property type="entry name" value="Pyruvoyl-dep_arg_deCO2ase"/>
</dbReference>
<dbReference type="GO" id="GO:0008792">
    <property type="term" value="F:arginine decarboxylase activity"/>
    <property type="evidence" value="ECO:0007669"/>
    <property type="project" value="UniProtKB-EC"/>
</dbReference>
<dbReference type="PANTHER" id="PTHR40438:SF1">
    <property type="entry name" value="PYRUVOYL-DEPENDENT ARGININE DECARBOXYLASE"/>
    <property type="match status" value="1"/>
</dbReference>
<dbReference type="Gene3D" id="3.50.20.10">
    <property type="entry name" value="Pyruvoyl-Dependent Histidine Decarboxylase, subunit B"/>
    <property type="match status" value="1"/>
</dbReference>
<evidence type="ECO:0000313" key="11">
    <source>
        <dbReference type="Proteomes" id="UP001500962"/>
    </source>
</evidence>
<keyword evidence="4" id="KW-0210">Decarboxylase</keyword>
<dbReference type="InterPro" id="IPR016105">
    <property type="entry name" value="Pyr-dep_his/arg-deCO2ase_sand"/>
</dbReference>
<comment type="catalytic activity">
    <reaction evidence="7">
        <text>L-arginine + H(+) = agmatine + CO2</text>
        <dbReference type="Rhea" id="RHEA:17641"/>
        <dbReference type="ChEBI" id="CHEBI:15378"/>
        <dbReference type="ChEBI" id="CHEBI:16526"/>
        <dbReference type="ChEBI" id="CHEBI:32682"/>
        <dbReference type="ChEBI" id="CHEBI:58145"/>
        <dbReference type="EC" id="4.1.1.19"/>
    </reaction>
</comment>
<keyword evidence="6" id="KW-0670">Pyruvate</keyword>
<comment type="similarity">
    <text evidence="2">Belongs to the PdaD family.</text>
</comment>
<dbReference type="GeneID" id="71760437"/>
<gene>
    <name evidence="8" type="ORF">GCM10008985_36010</name>
    <name evidence="9" type="ORF">MUK72_01275</name>
</gene>
<evidence type="ECO:0000313" key="10">
    <source>
        <dbReference type="Proteomes" id="UP000830542"/>
    </source>
</evidence>
<evidence type="ECO:0000313" key="8">
    <source>
        <dbReference type="EMBL" id="GAA0476505.1"/>
    </source>
</evidence>
<protein>
    <recommendedName>
        <fullName evidence="3">arginine decarboxylase</fullName>
        <ecNumber evidence="3">4.1.1.19</ecNumber>
    </recommendedName>
</protein>
<evidence type="ECO:0000256" key="4">
    <source>
        <dbReference type="ARBA" id="ARBA00022793"/>
    </source>
</evidence>
<dbReference type="PANTHER" id="PTHR40438">
    <property type="entry name" value="PYRUVOYL-DEPENDENT ARGININE DECARBOXYLASE"/>
    <property type="match status" value="1"/>
</dbReference>
<evidence type="ECO:0000256" key="1">
    <source>
        <dbReference type="ARBA" id="ARBA00001928"/>
    </source>
</evidence>
<dbReference type="EC" id="4.1.1.19" evidence="3"/>
<dbReference type="AlphaFoldDB" id="A0AAV3SKM8"/>
<dbReference type="EMBL" id="BAAADN010000089">
    <property type="protein sequence ID" value="GAA0476505.1"/>
    <property type="molecule type" value="Genomic_DNA"/>
</dbReference>
<keyword evidence="5" id="KW-0456">Lyase</keyword>
<dbReference type="SFLD" id="SFLDS00055">
    <property type="entry name" value="Pyruvoyl-Dependent_Histidine/A"/>
    <property type="match status" value="1"/>
</dbReference>
<evidence type="ECO:0000256" key="3">
    <source>
        <dbReference type="ARBA" id="ARBA00012426"/>
    </source>
</evidence>
<proteinExistence type="inferred from homology"/>
<evidence type="ECO:0000256" key="7">
    <source>
        <dbReference type="ARBA" id="ARBA00049309"/>
    </source>
</evidence>
<dbReference type="Proteomes" id="UP000830542">
    <property type="component" value="Chromosome"/>
</dbReference>
<dbReference type="Pfam" id="PF01862">
    <property type="entry name" value="PvlArgDC"/>
    <property type="match status" value="1"/>
</dbReference>
<dbReference type="RefSeq" id="WP_244703024.1">
    <property type="nucleotide sequence ID" value="NZ_BAAADN010000089.1"/>
</dbReference>